<reference evidence="11 12" key="1">
    <citation type="submission" date="2020-12" db="EMBL/GenBank/DDBJ databases">
        <title>Bacterial novel species Pedobacter sp. SD-b isolated from soil.</title>
        <authorList>
            <person name="Jung H.-Y."/>
        </authorList>
    </citation>
    <scope>NUCLEOTIDE SEQUENCE [LARGE SCALE GENOMIC DNA]</scope>
    <source>
        <strain evidence="11 12">SD-b</strain>
    </source>
</reference>
<organism evidence="11 12">
    <name type="scientific">Pedobacter segetis</name>
    <dbReference type="NCBI Taxonomy" id="2793069"/>
    <lineage>
        <taxon>Bacteria</taxon>
        <taxon>Pseudomonadati</taxon>
        <taxon>Bacteroidota</taxon>
        <taxon>Sphingobacteriia</taxon>
        <taxon>Sphingobacteriales</taxon>
        <taxon>Sphingobacteriaceae</taxon>
        <taxon>Pedobacter</taxon>
    </lineage>
</organism>
<dbReference type="Gene3D" id="1.10.10.60">
    <property type="entry name" value="Homeodomain-like"/>
    <property type="match status" value="2"/>
</dbReference>
<dbReference type="SUPFAM" id="SSF52172">
    <property type="entry name" value="CheY-like"/>
    <property type="match status" value="1"/>
</dbReference>
<dbReference type="InterPro" id="IPR015943">
    <property type="entry name" value="WD40/YVTN_repeat-like_dom_sf"/>
</dbReference>
<evidence type="ECO:0000256" key="2">
    <source>
        <dbReference type="ARBA" id="ARBA00012438"/>
    </source>
</evidence>
<feature type="modified residue" description="4-aspartylphosphate" evidence="6">
    <location>
        <position position="1163"/>
    </location>
</feature>
<evidence type="ECO:0000259" key="9">
    <source>
        <dbReference type="PROSITE" id="PS50109"/>
    </source>
</evidence>
<dbReference type="CDD" id="cd00082">
    <property type="entry name" value="HisKA"/>
    <property type="match status" value="1"/>
</dbReference>
<dbReference type="InterPro" id="IPR013783">
    <property type="entry name" value="Ig-like_fold"/>
</dbReference>
<keyword evidence="12" id="KW-1185">Reference proteome</keyword>
<feature type="domain" description="HTH araC/xylS-type" evidence="8">
    <location>
        <begin position="1262"/>
        <end position="1361"/>
    </location>
</feature>
<evidence type="ECO:0000256" key="5">
    <source>
        <dbReference type="ARBA" id="ARBA00023163"/>
    </source>
</evidence>
<keyword evidence="5" id="KW-0804">Transcription</keyword>
<dbReference type="PANTHER" id="PTHR43547">
    <property type="entry name" value="TWO-COMPONENT HISTIDINE KINASE"/>
    <property type="match status" value="1"/>
</dbReference>
<sequence length="1364" mass="155003">MVNNKYHFLKTSFQIPAIFKLVMITGIFTFITGICNAQFSKESSLTIDNGLVNNEVTAIHQDKYGFIWFGTRGGLDRFDGYDFNNLRYKNKFSINLTSQAVEAIAEDNRHTLWIGTKNGGLNSYDLSKDSISHYFPDERIKIQEIKDLAVDRVGKLYIASLHGLYTFKNGKFGTIDNKLTVNCINIDKYGNVWVGTTFGLFVLEKNSDHLKKVTFGKRRPAINSIAISKDGQTLYLGTWFTGLLVYHVKENKIEQFLDAEKSKISLNGNNNIYRVYLDKSQNLWVGTWGAGLKKFDLKTNKFERIEISSNNVFNKDYDIILSIHQDVTGIIWIGTDGGGVCKIDPYKKAFKTIAYEAAQKAGLSNTHIKSVFVDTDGGLWLGTKGDGLFYSKDKKSFFKKETGNKVRVVNAFFENDKKDLWVGTDKGLLIYKNYKQEKPAKPIYVDNWQDSLGLSGPKITSIVKDKNQVIWLGTQEHGLNKLARSNNDLYYFKKYSEKVGVKGALQSTRISCMLIDNKDRLWIGTYDGLHIYEPGSDDFYVIKRKQDSENTISNNTILSLAQDQKGNIWIGTQQGLNQLEFKSKTDYKFTNFFEQAGLPNDYIHAILVDQFNNIWMSTNSGISKYNTSKNIFINFDERDGVATNTFSENSSFKSFNGQMFFGGISGLTYFYPDNIRLNRYQPKIFITNLKINNVDVQVGKTDEKSVILKKALFLTKRIELNYKENIVTLSFSALDFHASNKNQYRYKLEGFEKSWVNSGKRRTVTYTNLPAGNYTFRVQASNSDQVWSEDEAKLNIQILPPPWETWWAYTVYCFIILGLLGFSRYITLSRLRLKNKLHIADLNFKKEHEITEIKGKFFSNISHEFRTPLTLMIGPLESLSYNDSMDTAAKSILEKVQNQSKRLLSLVNQLLDFNKAENNTLNLNAFDQEVVGLLSGIYNSFLEEANRKNINYRFEASEDTIYLTVDKEKLESICYNLLSNAFKFTQRGGEISFKIKTFNAESNCEIVVSDNGKGVSEKDKAKIFDRFYQVSQAEAGQYAGTGIGLAFVKDLVLLHKGSISIEDNLPKGSIFKVILPYKQSTSSADKAAQKTQKTSLTKNQDASPTENIALTEKPIILVVEDNEELNHYICETLASTGEVFSSINGKDGIEKAFEIMPDLVVSDVMMPGIDGYALCKILKSDSRTSHIPIVLLTAKSDDTSLVQGLEFGADNYLTKPFNPSVLISYINNIIKSRLKLRELFANRLTLSPTDVEVDSFDEEFIKKSIQFIEENMRNEKPSIDELAKQLNMSRSTFYRKLKAVTGMSGTDFISLIRLKRSAQLLETGEYSVSMAAYEVGYNDLKNFRKSFHNQFGKNPSDYLKAYLK</sequence>
<dbReference type="SUPFAM" id="SSF63829">
    <property type="entry name" value="Calcium-dependent phosphotriesterase"/>
    <property type="match status" value="3"/>
</dbReference>
<name>A0ABS1BM16_9SPHI</name>
<dbReference type="InterPro" id="IPR011123">
    <property type="entry name" value="Y_Y_Y"/>
</dbReference>
<evidence type="ECO:0000313" key="12">
    <source>
        <dbReference type="Proteomes" id="UP000660024"/>
    </source>
</evidence>
<dbReference type="InterPro" id="IPR003594">
    <property type="entry name" value="HATPase_dom"/>
</dbReference>
<dbReference type="Pfam" id="PF07494">
    <property type="entry name" value="Reg_prop"/>
    <property type="match status" value="6"/>
</dbReference>
<dbReference type="PANTHER" id="PTHR43547:SF2">
    <property type="entry name" value="HYBRID SIGNAL TRANSDUCTION HISTIDINE KINASE C"/>
    <property type="match status" value="1"/>
</dbReference>
<dbReference type="PRINTS" id="PR00344">
    <property type="entry name" value="BCTRLSENSOR"/>
</dbReference>
<dbReference type="InterPro" id="IPR001789">
    <property type="entry name" value="Sig_transdc_resp-reg_receiver"/>
</dbReference>
<comment type="caution">
    <text evidence="11">The sequence shown here is derived from an EMBL/GenBank/DDBJ whole genome shotgun (WGS) entry which is preliminary data.</text>
</comment>
<dbReference type="InterPro" id="IPR011006">
    <property type="entry name" value="CheY-like_superfamily"/>
</dbReference>
<keyword evidence="7" id="KW-0472">Membrane</keyword>
<dbReference type="Proteomes" id="UP000660024">
    <property type="component" value="Unassembled WGS sequence"/>
</dbReference>
<dbReference type="SMART" id="SM00388">
    <property type="entry name" value="HisKA"/>
    <property type="match status" value="1"/>
</dbReference>
<dbReference type="Pfam" id="PF07495">
    <property type="entry name" value="Y_Y_Y"/>
    <property type="match status" value="1"/>
</dbReference>
<dbReference type="EMBL" id="JAEHFY010000019">
    <property type="protein sequence ID" value="MBK0383896.1"/>
    <property type="molecule type" value="Genomic_DNA"/>
</dbReference>
<proteinExistence type="predicted"/>
<dbReference type="InterPro" id="IPR036890">
    <property type="entry name" value="HATPase_C_sf"/>
</dbReference>
<dbReference type="Gene3D" id="3.30.565.10">
    <property type="entry name" value="Histidine kinase-like ATPase, C-terminal domain"/>
    <property type="match status" value="1"/>
</dbReference>
<gene>
    <name evidence="11" type="ORF">I5M32_13085</name>
</gene>
<dbReference type="InterPro" id="IPR018060">
    <property type="entry name" value="HTH_AraC"/>
</dbReference>
<dbReference type="SUPFAM" id="SSF46689">
    <property type="entry name" value="Homeodomain-like"/>
    <property type="match status" value="2"/>
</dbReference>
<dbReference type="SMART" id="SM00342">
    <property type="entry name" value="HTH_ARAC"/>
    <property type="match status" value="1"/>
</dbReference>
<evidence type="ECO:0000259" key="8">
    <source>
        <dbReference type="PROSITE" id="PS01124"/>
    </source>
</evidence>
<dbReference type="Pfam" id="PF00512">
    <property type="entry name" value="HisKA"/>
    <property type="match status" value="1"/>
</dbReference>
<dbReference type="CDD" id="cd00075">
    <property type="entry name" value="HATPase"/>
    <property type="match status" value="1"/>
</dbReference>
<dbReference type="Pfam" id="PF00072">
    <property type="entry name" value="Response_reg"/>
    <property type="match status" value="1"/>
</dbReference>
<dbReference type="InterPro" id="IPR003661">
    <property type="entry name" value="HisK_dim/P_dom"/>
</dbReference>
<comment type="catalytic activity">
    <reaction evidence="1">
        <text>ATP + protein L-histidine = ADP + protein N-phospho-L-histidine.</text>
        <dbReference type="EC" id="2.7.13.3"/>
    </reaction>
</comment>
<dbReference type="PROSITE" id="PS50110">
    <property type="entry name" value="RESPONSE_REGULATORY"/>
    <property type="match status" value="1"/>
</dbReference>
<dbReference type="PROSITE" id="PS50109">
    <property type="entry name" value="HIS_KIN"/>
    <property type="match status" value="1"/>
</dbReference>
<feature type="domain" description="Response regulatory" evidence="10">
    <location>
        <begin position="1115"/>
        <end position="1230"/>
    </location>
</feature>
<dbReference type="PROSITE" id="PS01124">
    <property type="entry name" value="HTH_ARAC_FAMILY_2"/>
    <property type="match status" value="1"/>
</dbReference>
<dbReference type="SUPFAM" id="SSF55874">
    <property type="entry name" value="ATPase domain of HSP90 chaperone/DNA topoisomerase II/histidine kinase"/>
    <property type="match status" value="1"/>
</dbReference>
<feature type="domain" description="Histidine kinase" evidence="9">
    <location>
        <begin position="860"/>
        <end position="1079"/>
    </location>
</feature>
<dbReference type="SMART" id="SM00387">
    <property type="entry name" value="HATPase_c"/>
    <property type="match status" value="1"/>
</dbReference>
<dbReference type="Pfam" id="PF12833">
    <property type="entry name" value="HTH_18"/>
    <property type="match status" value="1"/>
</dbReference>
<feature type="transmembrane region" description="Helical" evidence="7">
    <location>
        <begin position="21"/>
        <end position="39"/>
    </location>
</feature>
<evidence type="ECO:0000256" key="7">
    <source>
        <dbReference type="SAM" id="Phobius"/>
    </source>
</evidence>
<keyword evidence="4" id="KW-0805">Transcription regulation</keyword>
<dbReference type="EC" id="2.7.13.3" evidence="2"/>
<evidence type="ECO:0000256" key="1">
    <source>
        <dbReference type="ARBA" id="ARBA00000085"/>
    </source>
</evidence>
<dbReference type="Gene3D" id="2.130.10.10">
    <property type="entry name" value="YVTN repeat-like/Quinoprotein amine dehydrogenase"/>
    <property type="match status" value="3"/>
</dbReference>
<dbReference type="CDD" id="cd17574">
    <property type="entry name" value="REC_OmpR"/>
    <property type="match status" value="1"/>
</dbReference>
<keyword evidence="3 6" id="KW-0597">Phosphoprotein</keyword>
<dbReference type="InterPro" id="IPR011110">
    <property type="entry name" value="Reg_prop"/>
</dbReference>
<dbReference type="SMART" id="SM00448">
    <property type="entry name" value="REC"/>
    <property type="match status" value="1"/>
</dbReference>
<dbReference type="Pfam" id="PF02518">
    <property type="entry name" value="HATPase_c"/>
    <property type="match status" value="1"/>
</dbReference>
<dbReference type="Gene3D" id="1.10.287.130">
    <property type="match status" value="1"/>
</dbReference>
<dbReference type="InterPro" id="IPR009057">
    <property type="entry name" value="Homeodomain-like_sf"/>
</dbReference>
<evidence type="ECO:0000259" key="10">
    <source>
        <dbReference type="PROSITE" id="PS50110"/>
    </source>
</evidence>
<accession>A0ABS1BM16</accession>
<evidence type="ECO:0000256" key="6">
    <source>
        <dbReference type="PROSITE-ProRule" id="PRU00169"/>
    </source>
</evidence>
<keyword evidence="7" id="KW-1133">Transmembrane helix</keyword>
<dbReference type="InterPro" id="IPR004358">
    <property type="entry name" value="Sig_transdc_His_kin-like_C"/>
</dbReference>
<dbReference type="Gene3D" id="3.40.50.2300">
    <property type="match status" value="1"/>
</dbReference>
<protein>
    <recommendedName>
        <fullName evidence="2">histidine kinase</fullName>
        <ecNumber evidence="2">2.7.13.3</ecNumber>
    </recommendedName>
</protein>
<dbReference type="InterPro" id="IPR036097">
    <property type="entry name" value="HisK_dim/P_sf"/>
</dbReference>
<keyword evidence="7" id="KW-0812">Transmembrane</keyword>
<dbReference type="InterPro" id="IPR005467">
    <property type="entry name" value="His_kinase_dom"/>
</dbReference>
<dbReference type="SUPFAM" id="SSF47384">
    <property type="entry name" value="Homodimeric domain of signal transducing histidine kinase"/>
    <property type="match status" value="1"/>
</dbReference>
<dbReference type="Gene3D" id="2.60.40.10">
    <property type="entry name" value="Immunoglobulins"/>
    <property type="match status" value="1"/>
</dbReference>
<evidence type="ECO:0000313" key="11">
    <source>
        <dbReference type="EMBL" id="MBK0383896.1"/>
    </source>
</evidence>
<evidence type="ECO:0000256" key="3">
    <source>
        <dbReference type="ARBA" id="ARBA00022553"/>
    </source>
</evidence>
<evidence type="ECO:0000256" key="4">
    <source>
        <dbReference type="ARBA" id="ARBA00023015"/>
    </source>
</evidence>